<proteinExistence type="predicted"/>
<feature type="non-terminal residue" evidence="2">
    <location>
        <position position="1"/>
    </location>
</feature>
<evidence type="ECO:0000313" key="3">
    <source>
        <dbReference type="Proteomes" id="UP001341840"/>
    </source>
</evidence>
<evidence type="ECO:0000313" key="2">
    <source>
        <dbReference type="EMBL" id="MED6126893.1"/>
    </source>
</evidence>
<feature type="transmembrane region" description="Helical" evidence="1">
    <location>
        <begin position="44"/>
        <end position="62"/>
    </location>
</feature>
<evidence type="ECO:0000256" key="1">
    <source>
        <dbReference type="SAM" id="Phobius"/>
    </source>
</evidence>
<name>A0ABU6RTA5_9FABA</name>
<sequence>GTANEGLRWEKMRPEVVVAAVCVRDREREREVAGRMGKKKGFRVFVFYSIITDGLAVGNYFIDACETRRFIKSKKRSLPTA</sequence>
<dbReference type="EMBL" id="JASCZI010031497">
    <property type="protein sequence ID" value="MED6126893.1"/>
    <property type="molecule type" value="Genomic_DNA"/>
</dbReference>
<reference evidence="2 3" key="1">
    <citation type="journal article" date="2023" name="Plants (Basel)">
        <title>Bridging the Gap: Combining Genomics and Transcriptomics Approaches to Understand Stylosanthes scabra, an Orphan Legume from the Brazilian Caatinga.</title>
        <authorList>
            <person name="Ferreira-Neto J.R.C."/>
            <person name="da Silva M.D."/>
            <person name="Binneck E."/>
            <person name="de Melo N.F."/>
            <person name="da Silva R.H."/>
            <person name="de Melo A.L.T.M."/>
            <person name="Pandolfi V."/>
            <person name="Bustamante F.O."/>
            <person name="Brasileiro-Vidal A.C."/>
            <person name="Benko-Iseppon A.M."/>
        </authorList>
    </citation>
    <scope>NUCLEOTIDE SEQUENCE [LARGE SCALE GENOMIC DNA]</scope>
    <source>
        <tissue evidence="2">Leaves</tissue>
    </source>
</reference>
<keyword evidence="3" id="KW-1185">Reference proteome</keyword>
<keyword evidence="1" id="KW-0812">Transmembrane</keyword>
<dbReference type="Proteomes" id="UP001341840">
    <property type="component" value="Unassembled WGS sequence"/>
</dbReference>
<comment type="caution">
    <text evidence="2">The sequence shown here is derived from an EMBL/GenBank/DDBJ whole genome shotgun (WGS) entry which is preliminary data.</text>
</comment>
<keyword evidence="1" id="KW-1133">Transmembrane helix</keyword>
<organism evidence="2 3">
    <name type="scientific">Stylosanthes scabra</name>
    <dbReference type="NCBI Taxonomy" id="79078"/>
    <lineage>
        <taxon>Eukaryota</taxon>
        <taxon>Viridiplantae</taxon>
        <taxon>Streptophyta</taxon>
        <taxon>Embryophyta</taxon>
        <taxon>Tracheophyta</taxon>
        <taxon>Spermatophyta</taxon>
        <taxon>Magnoliopsida</taxon>
        <taxon>eudicotyledons</taxon>
        <taxon>Gunneridae</taxon>
        <taxon>Pentapetalae</taxon>
        <taxon>rosids</taxon>
        <taxon>fabids</taxon>
        <taxon>Fabales</taxon>
        <taxon>Fabaceae</taxon>
        <taxon>Papilionoideae</taxon>
        <taxon>50 kb inversion clade</taxon>
        <taxon>dalbergioids sensu lato</taxon>
        <taxon>Dalbergieae</taxon>
        <taxon>Pterocarpus clade</taxon>
        <taxon>Stylosanthes</taxon>
    </lineage>
</organism>
<accession>A0ABU6RTA5</accession>
<gene>
    <name evidence="2" type="ORF">PIB30_082848</name>
</gene>
<keyword evidence="1" id="KW-0472">Membrane</keyword>
<protein>
    <submittedName>
        <fullName evidence="2">Uncharacterized protein</fullName>
    </submittedName>
</protein>